<evidence type="ECO:0000256" key="1">
    <source>
        <dbReference type="SAM" id="MobiDB-lite"/>
    </source>
</evidence>
<sequence>MPDAHPLLPPGTPLLHRAPDALQVGGVDGPGAVLTGTDPAALSGLLRGLDGRRTRRAVLADAAAAGLDPGPVGALLDTLRDAGALADLDAADLLASDAGPAAAARTTAELTAARPGAGRWRARRAASVVVDGATRVGVPLAALLAASGVGRTVVADDGVVTAADAVVGGLGADDEGRPRGPAAADAVRRAAPLADLRPLPPGVSPDLVVLSRPWSASDPLVAGLHDAGVPHLVATVRGTTGVVGPLVVPAVTSCLHCADLHRRDADPRWPLLAAQLATGTGPAGGSTLTCWATALVAAQQVLAYLDGSGSPAALSAALELRPPDLVPRRRPWPPHPSCGCTGPSIGDEIGRPVSGDGARKGTMAR</sequence>
<feature type="region of interest" description="Disordered" evidence="1">
    <location>
        <begin position="327"/>
        <end position="365"/>
    </location>
</feature>
<dbReference type="STRING" id="1070870.SAMN05444351_3582"/>
<organism evidence="3 4">
    <name type="scientific">Geodermatophilus nigrescens</name>
    <dbReference type="NCBI Taxonomy" id="1070870"/>
    <lineage>
        <taxon>Bacteria</taxon>
        <taxon>Bacillati</taxon>
        <taxon>Actinomycetota</taxon>
        <taxon>Actinomycetes</taxon>
        <taxon>Geodermatophilales</taxon>
        <taxon>Geodermatophilaceae</taxon>
        <taxon>Geodermatophilus</taxon>
    </lineage>
</organism>
<dbReference type="RefSeq" id="WP_073421614.1">
    <property type="nucleotide sequence ID" value="NZ_FQVX01000003.1"/>
</dbReference>
<dbReference type="SUPFAM" id="SSF69572">
    <property type="entry name" value="Activating enzymes of the ubiquitin-like proteins"/>
    <property type="match status" value="1"/>
</dbReference>
<dbReference type="AlphaFoldDB" id="A0A1M5NIX2"/>
<protein>
    <submittedName>
        <fullName evidence="3">ThiF family protein</fullName>
    </submittedName>
</protein>
<accession>A0A1M5NIX2</accession>
<name>A0A1M5NIX2_9ACTN</name>
<proteinExistence type="predicted"/>
<dbReference type="GO" id="GO:0008641">
    <property type="term" value="F:ubiquitin-like modifier activating enzyme activity"/>
    <property type="evidence" value="ECO:0007669"/>
    <property type="project" value="InterPro"/>
</dbReference>
<evidence type="ECO:0000313" key="4">
    <source>
        <dbReference type="Proteomes" id="UP000184471"/>
    </source>
</evidence>
<keyword evidence="4" id="KW-1185">Reference proteome</keyword>
<evidence type="ECO:0000259" key="2">
    <source>
        <dbReference type="Pfam" id="PF00899"/>
    </source>
</evidence>
<evidence type="ECO:0000313" key="3">
    <source>
        <dbReference type="EMBL" id="SHG89417.1"/>
    </source>
</evidence>
<dbReference type="Proteomes" id="UP000184471">
    <property type="component" value="Unassembled WGS sequence"/>
</dbReference>
<gene>
    <name evidence="3" type="ORF">SAMN05444351_3582</name>
</gene>
<dbReference type="InterPro" id="IPR035985">
    <property type="entry name" value="Ubiquitin-activating_enz"/>
</dbReference>
<reference evidence="3 4" key="1">
    <citation type="submission" date="2016-11" db="EMBL/GenBank/DDBJ databases">
        <authorList>
            <person name="Jaros S."/>
            <person name="Januszkiewicz K."/>
            <person name="Wedrychowicz H."/>
        </authorList>
    </citation>
    <scope>NUCLEOTIDE SEQUENCE [LARGE SCALE GENOMIC DNA]</scope>
    <source>
        <strain evidence="3 4">DSM 45408</strain>
    </source>
</reference>
<dbReference type="Pfam" id="PF00899">
    <property type="entry name" value="ThiF"/>
    <property type="match status" value="1"/>
</dbReference>
<dbReference type="InterPro" id="IPR000594">
    <property type="entry name" value="ThiF_NAD_FAD-bd"/>
</dbReference>
<dbReference type="EMBL" id="FQVX01000003">
    <property type="protein sequence ID" value="SHG89417.1"/>
    <property type="molecule type" value="Genomic_DNA"/>
</dbReference>
<dbReference type="Gene3D" id="3.40.50.720">
    <property type="entry name" value="NAD(P)-binding Rossmann-like Domain"/>
    <property type="match status" value="1"/>
</dbReference>
<dbReference type="OrthoDB" id="4426339at2"/>
<feature type="domain" description="THIF-type NAD/FAD binding fold" evidence="2">
    <location>
        <begin position="124"/>
        <end position="338"/>
    </location>
</feature>